<dbReference type="EMBL" id="JAIEZQ010000002">
    <property type="protein sequence ID" value="MBY9074899.1"/>
    <property type="molecule type" value="Genomic_DNA"/>
</dbReference>
<evidence type="ECO:0008006" key="4">
    <source>
        <dbReference type="Google" id="ProtNLM"/>
    </source>
</evidence>
<gene>
    <name evidence="2" type="ORF">K1X13_08720</name>
</gene>
<accession>A0ABS7RIN2</accession>
<feature type="chain" id="PRO_5047054689" description="Hemophore-related protein" evidence="1">
    <location>
        <begin position="26"/>
        <end position="98"/>
    </location>
</feature>
<dbReference type="Proteomes" id="UP000754710">
    <property type="component" value="Unassembled WGS sequence"/>
</dbReference>
<sequence length="98" mass="10281">MRKKALLLVPIATTAILAGATPAQAHPVGEPGTPSCFGERVSHGSSDHGLTPKERAEALQEFVDAGDPLALELFGETVTAGEFAKFVQVNCSDTPYFP</sequence>
<reference evidence="2 3" key="1">
    <citation type="submission" date="2021-08" db="EMBL/GenBank/DDBJ databases">
        <title>Nocardioides bacterium WL0053 sp. nov., isolated from the sediment.</title>
        <authorList>
            <person name="Wang L."/>
            <person name="Zhang D."/>
            <person name="Zhang A."/>
        </authorList>
    </citation>
    <scope>NUCLEOTIDE SEQUENCE [LARGE SCALE GENOMIC DNA]</scope>
    <source>
        <strain evidence="2 3">WL0053</strain>
    </source>
</reference>
<keyword evidence="3" id="KW-1185">Reference proteome</keyword>
<comment type="caution">
    <text evidence="2">The sequence shown here is derived from an EMBL/GenBank/DDBJ whole genome shotgun (WGS) entry which is preliminary data.</text>
</comment>
<organism evidence="2 3">
    <name type="scientific">Nocardioides jiangsuensis</name>
    <dbReference type="NCBI Taxonomy" id="2866161"/>
    <lineage>
        <taxon>Bacteria</taxon>
        <taxon>Bacillati</taxon>
        <taxon>Actinomycetota</taxon>
        <taxon>Actinomycetes</taxon>
        <taxon>Propionibacteriales</taxon>
        <taxon>Nocardioidaceae</taxon>
        <taxon>Nocardioides</taxon>
    </lineage>
</organism>
<evidence type="ECO:0000313" key="3">
    <source>
        <dbReference type="Proteomes" id="UP000754710"/>
    </source>
</evidence>
<evidence type="ECO:0000256" key="1">
    <source>
        <dbReference type="SAM" id="SignalP"/>
    </source>
</evidence>
<name>A0ABS7RIN2_9ACTN</name>
<keyword evidence="1" id="KW-0732">Signal</keyword>
<proteinExistence type="predicted"/>
<evidence type="ECO:0000313" key="2">
    <source>
        <dbReference type="EMBL" id="MBY9074899.1"/>
    </source>
</evidence>
<dbReference type="RefSeq" id="WP_221024714.1">
    <property type="nucleotide sequence ID" value="NZ_JAIEZQ010000002.1"/>
</dbReference>
<protein>
    <recommendedName>
        <fullName evidence="4">Hemophore-related protein</fullName>
    </recommendedName>
</protein>
<feature type="signal peptide" evidence="1">
    <location>
        <begin position="1"/>
        <end position="25"/>
    </location>
</feature>